<keyword evidence="4" id="KW-0472">Membrane</keyword>
<dbReference type="SUPFAM" id="SSF47661">
    <property type="entry name" value="t-snare proteins"/>
    <property type="match status" value="1"/>
</dbReference>
<evidence type="ECO:0000256" key="3">
    <source>
        <dbReference type="SAM" id="MobiDB-lite"/>
    </source>
</evidence>
<dbReference type="EMBL" id="NIVC01003217">
    <property type="protein sequence ID" value="PAA52557.1"/>
    <property type="molecule type" value="Genomic_DNA"/>
</dbReference>
<organism evidence="7 8">
    <name type="scientific">Macrostomum lignano</name>
    <dbReference type="NCBI Taxonomy" id="282301"/>
    <lineage>
        <taxon>Eukaryota</taxon>
        <taxon>Metazoa</taxon>
        <taxon>Spiralia</taxon>
        <taxon>Lophotrochozoa</taxon>
        <taxon>Platyhelminthes</taxon>
        <taxon>Rhabditophora</taxon>
        <taxon>Macrostomorpha</taxon>
        <taxon>Macrostomida</taxon>
        <taxon>Macrostomidae</taxon>
        <taxon>Macrostomum</taxon>
    </lineage>
</organism>
<dbReference type="GO" id="GO:0015031">
    <property type="term" value="P:protein transport"/>
    <property type="evidence" value="ECO:0007669"/>
    <property type="project" value="UniProtKB-KW"/>
</dbReference>
<evidence type="ECO:0000313" key="6">
    <source>
        <dbReference type="EMBL" id="PAA52557.1"/>
    </source>
</evidence>
<dbReference type="GO" id="GO:0048193">
    <property type="term" value="P:Golgi vesicle transport"/>
    <property type="evidence" value="ECO:0007669"/>
    <property type="project" value="InterPro"/>
</dbReference>
<keyword evidence="8" id="KW-1185">Reference proteome</keyword>
<dbReference type="CDD" id="cd21443">
    <property type="entry name" value="SNARE_NTD_STX6_STX10"/>
    <property type="match status" value="1"/>
</dbReference>
<dbReference type="InterPro" id="IPR010989">
    <property type="entry name" value="SNARE"/>
</dbReference>
<feature type="compositionally biased region" description="Polar residues" evidence="3">
    <location>
        <begin position="231"/>
        <end position="246"/>
    </location>
</feature>
<evidence type="ECO:0000313" key="7">
    <source>
        <dbReference type="EMBL" id="PAA66776.1"/>
    </source>
</evidence>
<dbReference type="Gene3D" id="1.20.58.90">
    <property type="match status" value="1"/>
</dbReference>
<dbReference type="EMBL" id="NIVC01001532">
    <property type="protein sequence ID" value="PAA66776.1"/>
    <property type="molecule type" value="Genomic_DNA"/>
</dbReference>
<evidence type="ECO:0000313" key="8">
    <source>
        <dbReference type="Proteomes" id="UP000215902"/>
    </source>
</evidence>
<feature type="domain" description="Syntaxin 6/10/61 N-terminal" evidence="5">
    <location>
        <begin position="3"/>
        <end position="103"/>
    </location>
</feature>
<reference evidence="7 8" key="1">
    <citation type="submission" date="2017-06" db="EMBL/GenBank/DDBJ databases">
        <title>A platform for efficient transgenesis in Macrostomum lignano, a flatworm model organism for stem cell research.</title>
        <authorList>
            <person name="Berezikov E."/>
        </authorList>
    </citation>
    <scope>NUCLEOTIDE SEQUENCE [LARGE SCALE GENOMIC DNA]</scope>
    <source>
        <strain evidence="7">DV1</strain>
        <tissue evidence="7">Whole organism</tissue>
    </source>
</reference>
<dbReference type="GO" id="GO:0012505">
    <property type="term" value="C:endomembrane system"/>
    <property type="evidence" value="ECO:0007669"/>
    <property type="project" value="UniProtKB-SubCell"/>
</dbReference>
<evidence type="ECO:0000256" key="1">
    <source>
        <dbReference type="ARBA" id="ARBA00022927"/>
    </source>
</evidence>
<evidence type="ECO:0000256" key="2">
    <source>
        <dbReference type="ARBA" id="ARBA00046280"/>
    </source>
</evidence>
<dbReference type="Pfam" id="PF09177">
    <property type="entry name" value="STX6_10_61_N"/>
    <property type="match status" value="1"/>
</dbReference>
<accession>A0A267EZ69</accession>
<dbReference type="AlphaFoldDB" id="A0A267EZ69"/>
<dbReference type="STRING" id="282301.A0A267EZ69"/>
<keyword evidence="1" id="KW-0653">Protein transport</keyword>
<evidence type="ECO:0000256" key="4">
    <source>
        <dbReference type="SAM" id="Phobius"/>
    </source>
</evidence>
<feature type="region of interest" description="Disordered" evidence="3">
    <location>
        <begin position="225"/>
        <end position="246"/>
    </location>
</feature>
<dbReference type="InterPro" id="IPR015260">
    <property type="entry name" value="Syntaxin-6/10/61_N"/>
</dbReference>
<name>A0A267EZ69_9PLAT</name>
<keyword evidence="4" id="KW-0812">Transmembrane</keyword>
<gene>
    <name evidence="7" type="ORF">BOX15_Mlig029776g1</name>
    <name evidence="6" type="ORF">BOX15_Mlig029776g2</name>
</gene>
<keyword evidence="1" id="KW-0813">Transport</keyword>
<sequence length="246" mass="26688">MTDPFLLDQAALEARLTALQETFERWREIRDCRDVAEFVAKADEFNWLLVEISQGIKNAGWDLDDLEETLKMMSESRQLSISEADHRNRRQFIENARQLLSQISAETFPAPQGSLPINSTTNQLPADAELLTSGGVATVGRLHSHPHHYVEEPASLDLLDPGDASYSSGGGGVSRWKRRLGQLGAVKGCCCFATRLRARIFLAALLAALLLLLIVGIATAVGRSRGGDEGNNGTTLEASSPTTAGT</sequence>
<comment type="caution">
    <text evidence="7">The sequence shown here is derived from an EMBL/GenBank/DDBJ whole genome shotgun (WGS) entry which is preliminary data.</text>
</comment>
<evidence type="ECO:0000259" key="5">
    <source>
        <dbReference type="Pfam" id="PF09177"/>
    </source>
</evidence>
<comment type="subcellular location">
    <subcellularLocation>
        <location evidence="2">Endomembrane system</location>
        <topology evidence="2">Single-pass type IV membrane protein</topology>
    </subcellularLocation>
</comment>
<keyword evidence="4" id="KW-1133">Transmembrane helix</keyword>
<dbReference type="Proteomes" id="UP000215902">
    <property type="component" value="Unassembled WGS sequence"/>
</dbReference>
<dbReference type="GO" id="GO:0016020">
    <property type="term" value="C:membrane"/>
    <property type="evidence" value="ECO:0007669"/>
    <property type="project" value="InterPro"/>
</dbReference>
<protein>
    <recommendedName>
        <fullName evidence="5">Syntaxin 6/10/61 N-terminal domain-containing protein</fullName>
    </recommendedName>
</protein>
<proteinExistence type="predicted"/>
<feature type="transmembrane region" description="Helical" evidence="4">
    <location>
        <begin position="200"/>
        <end position="221"/>
    </location>
</feature>